<keyword evidence="2" id="KW-0732">Signal</keyword>
<gene>
    <name evidence="3" type="ORF">PSTT_00526</name>
</gene>
<dbReference type="VEuPathDB" id="FungiDB:PSHT_13385"/>
<accession>A0A2S4W662</accession>
<keyword evidence="4" id="KW-1185">Reference proteome</keyword>
<evidence type="ECO:0000256" key="1">
    <source>
        <dbReference type="SAM" id="MobiDB-lite"/>
    </source>
</evidence>
<dbReference type="Proteomes" id="UP000239156">
    <property type="component" value="Unassembled WGS sequence"/>
</dbReference>
<dbReference type="EMBL" id="PKSL01000003">
    <property type="protein sequence ID" value="POW17253.1"/>
    <property type="molecule type" value="Genomic_DNA"/>
</dbReference>
<name>A0A2S4W662_9BASI</name>
<feature type="region of interest" description="Disordered" evidence="1">
    <location>
        <begin position="48"/>
        <end position="77"/>
    </location>
</feature>
<evidence type="ECO:0000256" key="2">
    <source>
        <dbReference type="SAM" id="SignalP"/>
    </source>
</evidence>
<comment type="caution">
    <text evidence="3">The sequence shown here is derived from an EMBL/GenBank/DDBJ whole genome shotgun (WGS) entry which is preliminary data.</text>
</comment>
<evidence type="ECO:0000313" key="3">
    <source>
        <dbReference type="EMBL" id="POW17253.1"/>
    </source>
</evidence>
<feature type="signal peptide" evidence="2">
    <location>
        <begin position="1"/>
        <end position="19"/>
    </location>
</feature>
<organism evidence="3 4">
    <name type="scientific">Puccinia striiformis</name>
    <dbReference type="NCBI Taxonomy" id="27350"/>
    <lineage>
        <taxon>Eukaryota</taxon>
        <taxon>Fungi</taxon>
        <taxon>Dikarya</taxon>
        <taxon>Basidiomycota</taxon>
        <taxon>Pucciniomycotina</taxon>
        <taxon>Pucciniomycetes</taxon>
        <taxon>Pucciniales</taxon>
        <taxon>Pucciniaceae</taxon>
        <taxon>Puccinia</taxon>
    </lineage>
</organism>
<reference evidence="3" key="1">
    <citation type="submission" date="2017-12" db="EMBL/GenBank/DDBJ databases">
        <title>Gene loss provides genomic basis for host adaptation in cereal stripe rust fungi.</title>
        <authorList>
            <person name="Xia C."/>
        </authorList>
    </citation>
    <scope>NUCLEOTIDE SEQUENCE [LARGE SCALE GENOMIC DNA]</scope>
    <source>
        <strain evidence="3">93-210</strain>
    </source>
</reference>
<protein>
    <submittedName>
        <fullName evidence="3">Uncharacterized protein</fullName>
    </submittedName>
</protein>
<sequence length="188" mass="20675">MLFRLIVPVILVIGQCAISTPSWWWVSESQHRPATVNPPAEVGQTSLAPISKEQPAISSLEPVDSAKEAGSASLDRKPEEHRIIIPGESTTPSKIQPSQQNAVAQFQSTSETEHRIQISDRQSRTTDQYIECSPFLVACARLIHTVSGTGHMRQHILSLPILVLPFFSRQIGFQCHQNSEAANSGMVI</sequence>
<evidence type="ECO:0000313" key="4">
    <source>
        <dbReference type="Proteomes" id="UP000239156"/>
    </source>
</evidence>
<feature type="chain" id="PRO_5015491166" evidence="2">
    <location>
        <begin position="20"/>
        <end position="188"/>
    </location>
</feature>
<proteinExistence type="predicted"/>
<dbReference type="VEuPathDB" id="FungiDB:PSTT_00526"/>
<dbReference type="AlphaFoldDB" id="A0A2S4W662"/>